<dbReference type="AlphaFoldDB" id="Q22DT3"/>
<evidence type="ECO:0000256" key="1">
    <source>
        <dbReference type="SAM" id="Phobius"/>
    </source>
</evidence>
<keyword evidence="1 2" id="KW-0812">Transmembrane</keyword>
<keyword evidence="1" id="KW-1133">Transmembrane helix</keyword>
<sequence length="623" mass="72349">MFSISYQDLVQWEGYDMIKYNDGRSKFLVTPEYQLQDYCDVQSKCGQNQTCLNLFNNNIAAQYGTSQIEYNVLQIKSWSNAYQDKWELLNNNTKQYIIQTIFSSYVYQTFAVNLAASGNKVFSAYQMRQSDGTGLIFYLNNRLINSAISKQKYGGPFNCTKINGAYNQYKFTDVSQFDGFQYIDQSLNPCLKDNNQTNQCSCPYFNTKRLIPTEWRCRPWYLGGSSSSYIVFNEPQLNLKLNQQTSIITFKIVGNTNEQDPIKNEANMQPDAILGVEIDVNNIQIDKSGTFDEEYLYLVAPKRFNYDQGKGYYQYTAILHPDLKLNQKSNITTLEFNNSINRDEEISQYLNKTSFLVQDQLIYEGCRSVVNLSEQIQINYMKNQSELASIFTPIKVCYGNMYNQQQQIIGYLSKSLKLDIISKQVEEQVKEIRLMLIRFVVIIFSVFNFLVIIMFLIFRLTIISNFEVPVKILSQFINEADSQCIYIFNQMVKNGKLKTQYELKNLIDAISNAVIGIQFKIENYFKFEESETQFSELLSNLQQGIETFQALQNKQGVGMCFDLVTCHTPKTRKQSLSFNKSTINKNQEKLPEYQEYKTKKGWIHPGNNIRAIYITSYFGNQIL</sequence>
<protein>
    <submittedName>
        <fullName evidence="2">Transmembrane protein, putative</fullName>
    </submittedName>
</protein>
<dbReference type="InParanoid" id="Q22DT3"/>
<proteinExistence type="predicted"/>
<dbReference type="EMBL" id="GG662734">
    <property type="protein sequence ID" value="EAR83472.2"/>
    <property type="molecule type" value="Genomic_DNA"/>
</dbReference>
<keyword evidence="1" id="KW-0472">Membrane</keyword>
<reference evidence="3" key="1">
    <citation type="journal article" date="2006" name="PLoS Biol.">
        <title>Macronuclear genome sequence of the ciliate Tetrahymena thermophila, a model eukaryote.</title>
        <authorList>
            <person name="Eisen J.A."/>
            <person name="Coyne R.S."/>
            <person name="Wu M."/>
            <person name="Wu D."/>
            <person name="Thiagarajan M."/>
            <person name="Wortman J.R."/>
            <person name="Badger J.H."/>
            <person name="Ren Q."/>
            <person name="Amedeo P."/>
            <person name="Jones K.M."/>
            <person name="Tallon L.J."/>
            <person name="Delcher A.L."/>
            <person name="Salzberg S.L."/>
            <person name="Silva J.C."/>
            <person name="Haas B.J."/>
            <person name="Majoros W.H."/>
            <person name="Farzad M."/>
            <person name="Carlton J.M."/>
            <person name="Smith R.K. Jr."/>
            <person name="Garg J."/>
            <person name="Pearlman R.E."/>
            <person name="Karrer K.M."/>
            <person name="Sun L."/>
            <person name="Manning G."/>
            <person name="Elde N.C."/>
            <person name="Turkewitz A.P."/>
            <person name="Asai D.J."/>
            <person name="Wilkes D.E."/>
            <person name="Wang Y."/>
            <person name="Cai H."/>
            <person name="Collins K."/>
            <person name="Stewart B.A."/>
            <person name="Lee S.R."/>
            <person name="Wilamowska K."/>
            <person name="Weinberg Z."/>
            <person name="Ruzzo W.L."/>
            <person name="Wloga D."/>
            <person name="Gaertig J."/>
            <person name="Frankel J."/>
            <person name="Tsao C.-C."/>
            <person name="Gorovsky M.A."/>
            <person name="Keeling P.J."/>
            <person name="Waller R.F."/>
            <person name="Patron N.J."/>
            <person name="Cherry J.M."/>
            <person name="Stover N.A."/>
            <person name="Krieger C.J."/>
            <person name="del Toro C."/>
            <person name="Ryder H.F."/>
            <person name="Williamson S.C."/>
            <person name="Barbeau R.A."/>
            <person name="Hamilton E.P."/>
            <person name="Orias E."/>
        </authorList>
    </citation>
    <scope>NUCLEOTIDE SEQUENCE [LARGE SCALE GENOMIC DNA]</scope>
    <source>
        <strain evidence="3">SB210</strain>
    </source>
</reference>
<dbReference type="HOGENOM" id="CLU_409124_0_0_1"/>
<gene>
    <name evidence="2" type="ORF">TTHERM_00927270</name>
</gene>
<dbReference type="Proteomes" id="UP000009168">
    <property type="component" value="Unassembled WGS sequence"/>
</dbReference>
<dbReference type="RefSeq" id="XP_001031135.2">
    <property type="nucleotide sequence ID" value="XM_001031135.2"/>
</dbReference>
<evidence type="ECO:0000313" key="3">
    <source>
        <dbReference type="Proteomes" id="UP000009168"/>
    </source>
</evidence>
<feature type="transmembrane region" description="Helical" evidence="1">
    <location>
        <begin position="435"/>
        <end position="458"/>
    </location>
</feature>
<evidence type="ECO:0000313" key="2">
    <source>
        <dbReference type="EMBL" id="EAR83472.2"/>
    </source>
</evidence>
<accession>Q22DT3</accession>
<dbReference type="KEGG" id="tet:TTHERM_00927270"/>
<organism evidence="2 3">
    <name type="scientific">Tetrahymena thermophila (strain SB210)</name>
    <dbReference type="NCBI Taxonomy" id="312017"/>
    <lineage>
        <taxon>Eukaryota</taxon>
        <taxon>Sar</taxon>
        <taxon>Alveolata</taxon>
        <taxon>Ciliophora</taxon>
        <taxon>Intramacronucleata</taxon>
        <taxon>Oligohymenophorea</taxon>
        <taxon>Hymenostomatida</taxon>
        <taxon>Tetrahymenina</taxon>
        <taxon>Tetrahymenidae</taxon>
        <taxon>Tetrahymena</taxon>
    </lineage>
</organism>
<name>Q22DT3_TETTS</name>
<keyword evidence="3" id="KW-1185">Reference proteome</keyword>
<dbReference type="GeneID" id="7842881"/>